<evidence type="ECO:0000313" key="12">
    <source>
        <dbReference type="Proteomes" id="UP001268256"/>
    </source>
</evidence>
<name>A0AAE4FV56_9CYAN</name>
<dbReference type="Pfam" id="PF00528">
    <property type="entry name" value="BPD_transp_1"/>
    <property type="match status" value="1"/>
</dbReference>
<dbReference type="AlphaFoldDB" id="A0AAE4FV56"/>
<dbReference type="EMBL" id="JAVMIP010000022">
    <property type="protein sequence ID" value="MDS3862132.1"/>
    <property type="molecule type" value="Genomic_DNA"/>
</dbReference>
<dbReference type="InterPro" id="IPR011865">
    <property type="entry name" value="CysT_permease"/>
</dbReference>
<keyword evidence="4 9" id="KW-0812">Transmembrane</keyword>
<evidence type="ECO:0000256" key="8">
    <source>
        <dbReference type="ARBA" id="ARBA00025323"/>
    </source>
</evidence>
<dbReference type="PROSITE" id="PS50928">
    <property type="entry name" value="ABC_TM1"/>
    <property type="match status" value="1"/>
</dbReference>
<keyword evidence="9" id="KW-1003">Cell membrane</keyword>
<keyword evidence="6 9" id="KW-0764">Sulfate transport</keyword>
<protein>
    <recommendedName>
        <fullName evidence="9">Sulfate transport system permease protein CysT</fullName>
    </recommendedName>
</protein>
<reference evidence="12" key="1">
    <citation type="submission" date="2023-07" db="EMBL/GenBank/DDBJ databases">
        <authorList>
            <person name="Luz R."/>
            <person name="Cordeiro R."/>
            <person name="Fonseca A."/>
            <person name="Goncalves V."/>
        </authorList>
    </citation>
    <scope>NUCLEOTIDE SEQUENCE [LARGE SCALE GENOMIC DNA]</scope>
    <source>
        <strain evidence="12">BACA0444</strain>
    </source>
</reference>
<keyword evidence="12" id="KW-1185">Reference proteome</keyword>
<evidence type="ECO:0000259" key="10">
    <source>
        <dbReference type="PROSITE" id="PS50928"/>
    </source>
</evidence>
<feature type="transmembrane region" description="Helical" evidence="9">
    <location>
        <begin position="209"/>
        <end position="231"/>
    </location>
</feature>
<dbReference type="InterPro" id="IPR000515">
    <property type="entry name" value="MetI-like"/>
</dbReference>
<evidence type="ECO:0000313" key="11">
    <source>
        <dbReference type="EMBL" id="MDS3862132.1"/>
    </source>
</evidence>
<dbReference type="NCBIfam" id="TIGR00969">
    <property type="entry name" value="3a0106s02"/>
    <property type="match status" value="1"/>
</dbReference>
<accession>A0AAE4FV56</accession>
<comment type="subcellular location">
    <subcellularLocation>
        <location evidence="9">Cell inner membrane</location>
        <topology evidence="9">Multi-pass membrane protein</topology>
    </subcellularLocation>
    <subcellularLocation>
        <location evidence="1">Membrane</location>
        <topology evidence="1">Multi-pass membrane protein</topology>
    </subcellularLocation>
</comment>
<gene>
    <name evidence="11" type="primary">cysT</name>
    <name evidence="11" type="ORF">RIF25_15120</name>
</gene>
<evidence type="ECO:0000256" key="5">
    <source>
        <dbReference type="ARBA" id="ARBA00022989"/>
    </source>
</evidence>
<comment type="subunit">
    <text evidence="2">The complex is composed of two ATP-binding proteins (CysA), two transmembrane proteins (CysT and CysW) and a solute-binding protein (CysP).</text>
</comment>
<sequence length="301" mass="33068">MSPLFQANQSRLYPWLLGWQWHLNQRVTQALVWVYFLFILVLPLSSLFWKASQEPLTDLWTAIAAPAAWDAYKLTLTTALIAASINTVFGLILAWILTRYTFPGKRIADALIDLPFALPGVVAGITLVALYGPGGIIGQIFDPGNPLGNLLEQLGLPEVSLTTSVIGVVLAQVYVTLPFVVRIVQPALLAIEPEVEEVAMTLGARPRQLFWRIILPQSLNSLLTGFTLVLARAIGEYGVVVILSGNIPYQTLVSTVYIYQRIEEFQLSQATAVAIVLLIMSVLLLGVANACQGWSRPWDAE</sequence>
<feature type="transmembrane region" description="Helical" evidence="9">
    <location>
        <begin position="237"/>
        <end position="259"/>
    </location>
</feature>
<evidence type="ECO:0000256" key="6">
    <source>
        <dbReference type="ARBA" id="ARBA00023032"/>
    </source>
</evidence>
<dbReference type="Proteomes" id="UP001268256">
    <property type="component" value="Unassembled WGS sequence"/>
</dbReference>
<comment type="caution">
    <text evidence="11">The sequence shown here is derived from an EMBL/GenBank/DDBJ whole genome shotgun (WGS) entry which is preliminary data.</text>
</comment>
<keyword evidence="9" id="KW-0997">Cell inner membrane</keyword>
<dbReference type="InterPro" id="IPR005667">
    <property type="entry name" value="Sulph_transpt2"/>
</dbReference>
<evidence type="ECO:0000256" key="7">
    <source>
        <dbReference type="ARBA" id="ARBA00023136"/>
    </source>
</evidence>
<dbReference type="Gene3D" id="1.10.3720.10">
    <property type="entry name" value="MetI-like"/>
    <property type="match status" value="1"/>
</dbReference>
<feature type="transmembrane region" description="Helical" evidence="9">
    <location>
        <begin position="271"/>
        <end position="295"/>
    </location>
</feature>
<dbReference type="PANTHER" id="PTHR30406">
    <property type="entry name" value="SULFATE TRANSPORT SYSTEM PERMEASE PROTEIN"/>
    <property type="match status" value="1"/>
</dbReference>
<dbReference type="GO" id="GO:0005886">
    <property type="term" value="C:plasma membrane"/>
    <property type="evidence" value="ECO:0007669"/>
    <property type="project" value="UniProtKB-SubCell"/>
</dbReference>
<feature type="transmembrane region" description="Helical" evidence="9">
    <location>
        <begin position="116"/>
        <end position="141"/>
    </location>
</feature>
<evidence type="ECO:0000256" key="3">
    <source>
        <dbReference type="ARBA" id="ARBA00022448"/>
    </source>
</evidence>
<feature type="transmembrane region" description="Helical" evidence="9">
    <location>
        <begin position="71"/>
        <end position="96"/>
    </location>
</feature>
<proteinExistence type="inferred from homology"/>
<comment type="function">
    <text evidence="9">Part of the ABC transporter complex (TC 3.A.1.6.1) involved in sulfate/thiosulfate import.</text>
</comment>
<organism evidence="11 12">
    <name type="scientific">Pseudocalidococcus azoricus BACA0444</name>
    <dbReference type="NCBI Taxonomy" id="2918990"/>
    <lineage>
        <taxon>Bacteria</taxon>
        <taxon>Bacillati</taxon>
        <taxon>Cyanobacteriota</taxon>
        <taxon>Cyanophyceae</taxon>
        <taxon>Acaryochloridales</taxon>
        <taxon>Thermosynechococcaceae</taxon>
        <taxon>Pseudocalidococcus</taxon>
        <taxon>Pseudocalidococcus azoricus</taxon>
    </lineage>
</organism>
<dbReference type="PANTHER" id="PTHR30406:SF8">
    <property type="entry name" value="SULFATE TRANSPORT SYSTEM PERMEASE PROTEIN CYST"/>
    <property type="match status" value="1"/>
</dbReference>
<evidence type="ECO:0000256" key="1">
    <source>
        <dbReference type="ARBA" id="ARBA00004141"/>
    </source>
</evidence>
<dbReference type="GO" id="GO:0015419">
    <property type="term" value="F:ABC-type sulfate transporter activity"/>
    <property type="evidence" value="ECO:0007669"/>
    <property type="project" value="UniProtKB-UniRule"/>
</dbReference>
<feature type="domain" description="ABC transmembrane type-1" evidence="10">
    <location>
        <begin position="72"/>
        <end position="288"/>
    </location>
</feature>
<dbReference type="NCBIfam" id="TIGR02139">
    <property type="entry name" value="permease_CysT"/>
    <property type="match status" value="1"/>
</dbReference>
<keyword evidence="3 9" id="KW-0813">Transport</keyword>
<feature type="transmembrane region" description="Helical" evidence="9">
    <location>
        <begin position="161"/>
        <end position="181"/>
    </location>
</feature>
<evidence type="ECO:0000256" key="9">
    <source>
        <dbReference type="RuleBase" id="RU366001"/>
    </source>
</evidence>
<dbReference type="CDD" id="cd06261">
    <property type="entry name" value="TM_PBP2"/>
    <property type="match status" value="1"/>
</dbReference>
<dbReference type="SUPFAM" id="SSF161098">
    <property type="entry name" value="MetI-like"/>
    <property type="match status" value="1"/>
</dbReference>
<evidence type="ECO:0000256" key="2">
    <source>
        <dbReference type="ARBA" id="ARBA00011779"/>
    </source>
</evidence>
<keyword evidence="5 9" id="KW-1133">Transmembrane helix</keyword>
<comment type="similarity">
    <text evidence="9">Belongs to the binding-protein-dependent transport system permease family. CysTW subfamily.</text>
</comment>
<dbReference type="InterPro" id="IPR035906">
    <property type="entry name" value="MetI-like_sf"/>
</dbReference>
<feature type="transmembrane region" description="Helical" evidence="9">
    <location>
        <begin position="30"/>
        <end position="51"/>
    </location>
</feature>
<keyword evidence="7 9" id="KW-0472">Membrane</keyword>
<evidence type="ECO:0000256" key="4">
    <source>
        <dbReference type="ARBA" id="ARBA00022692"/>
    </source>
</evidence>
<dbReference type="RefSeq" id="WP_322879344.1">
    <property type="nucleotide sequence ID" value="NZ_JAVMIP010000022.1"/>
</dbReference>
<comment type="function">
    <text evidence="8">Part of the ABC transporter complex CysAWTP (TC 3.A.1.6.1) involved in sulfate/thiosulfate import. Probably responsible for the translocation of the substrate across the membrane.</text>
</comment>